<dbReference type="Gene3D" id="2.130.10.10">
    <property type="entry name" value="YVTN repeat-like/Quinoprotein amine dehydrogenase"/>
    <property type="match status" value="1"/>
</dbReference>
<dbReference type="PROSITE" id="PS50294">
    <property type="entry name" value="WD_REPEATS_REGION"/>
    <property type="match status" value="1"/>
</dbReference>
<organism evidence="18 19">
    <name type="scientific">Parathielavia appendiculata</name>
    <dbReference type="NCBI Taxonomy" id="2587402"/>
    <lineage>
        <taxon>Eukaryota</taxon>
        <taxon>Fungi</taxon>
        <taxon>Dikarya</taxon>
        <taxon>Ascomycota</taxon>
        <taxon>Pezizomycotina</taxon>
        <taxon>Sordariomycetes</taxon>
        <taxon>Sordariomycetidae</taxon>
        <taxon>Sordariales</taxon>
        <taxon>Chaetomiaceae</taxon>
        <taxon>Parathielavia</taxon>
    </lineage>
</organism>
<evidence type="ECO:0000259" key="17">
    <source>
        <dbReference type="PROSITE" id="PS50011"/>
    </source>
</evidence>
<dbReference type="PROSITE" id="PS50082">
    <property type="entry name" value="WD_REPEATS_2"/>
    <property type="match status" value="1"/>
</dbReference>
<evidence type="ECO:0000256" key="16">
    <source>
        <dbReference type="SAM" id="MobiDB-lite"/>
    </source>
</evidence>
<evidence type="ECO:0000256" key="14">
    <source>
        <dbReference type="ARBA" id="ARBA00048679"/>
    </source>
</evidence>
<dbReference type="AlphaFoldDB" id="A0AAN6Z6R8"/>
<dbReference type="PROSITE" id="PS00109">
    <property type="entry name" value="PROTEIN_KINASE_TYR"/>
    <property type="match status" value="1"/>
</dbReference>
<evidence type="ECO:0000256" key="9">
    <source>
        <dbReference type="ARBA" id="ARBA00022777"/>
    </source>
</evidence>
<dbReference type="InterPro" id="IPR053235">
    <property type="entry name" value="Ser_Thr_kinase"/>
</dbReference>
<evidence type="ECO:0000256" key="7">
    <source>
        <dbReference type="ARBA" id="ARBA00022679"/>
    </source>
</evidence>
<dbReference type="Pfam" id="PF00069">
    <property type="entry name" value="Pkinase"/>
    <property type="match status" value="1"/>
</dbReference>
<evidence type="ECO:0000256" key="10">
    <source>
        <dbReference type="ARBA" id="ARBA00022840"/>
    </source>
</evidence>
<evidence type="ECO:0000256" key="5">
    <source>
        <dbReference type="ARBA" id="ARBA00019973"/>
    </source>
</evidence>
<dbReference type="PANTHER" id="PTHR24361">
    <property type="entry name" value="MITOGEN-ACTIVATED KINASE KINASE KINASE"/>
    <property type="match status" value="1"/>
</dbReference>
<dbReference type="GO" id="GO:0005524">
    <property type="term" value="F:ATP binding"/>
    <property type="evidence" value="ECO:0007669"/>
    <property type="project" value="UniProtKB-KW"/>
</dbReference>
<keyword evidence="7" id="KW-0808">Transferase</keyword>
<keyword evidence="15" id="KW-0853">WD repeat</keyword>
<feature type="domain" description="Protein kinase" evidence="17">
    <location>
        <begin position="1"/>
        <end position="238"/>
    </location>
</feature>
<dbReference type="GeneID" id="87827795"/>
<feature type="repeat" description="WD" evidence="15">
    <location>
        <begin position="460"/>
        <end position="501"/>
    </location>
</feature>
<dbReference type="SUPFAM" id="SSF50978">
    <property type="entry name" value="WD40 repeat-like"/>
    <property type="match status" value="1"/>
</dbReference>
<sequence length="547" mass="60566">MGAKWSPRIWWFRDRLGLRSARSRQPKMAPGFEQSRRLYPEPEYVPCFLQSYGWLSTTEAIYIAMEYLPHGDLKKHLIQSLPESEAKTVCTQVLEDLKCMHENGFVHRDLTPQNILVGDSSMMVQGTMGFMAREVLGYVPRGSSFYAVDIWSLGALLFFVSTNAVALEHRWLAVAREVNGQQHTPSYVDEEFARIRTWEIIAAVAPLANATAALSSMVGGRQLHLRPTSSTMSKSEAVDSQVNVEQPDSIGTPRSASAMTASQLHDQPASSPPLHPRAWPGLVYFGEPKSTGTRTISGWVASFSKDKTIKFWNLTRGQYHATVQRVKPFWKAIATAFSPGLSTLAVSLEERELSSFIGRKVKIRDPAVVTCLRTFNGETSLIARPIALSVDFGTLALEDDDVVRILEPATGQRQRIATTGWGPGGRLALSPDSSLLAAALLTLSRISVWELPSGRELLTVGTVRSSVTAVCFSPDSALLVFGSRDGIIQIWDLARKKCTKAQAPYHSRQFIRLSAQFELPGVRLRRSDHQSLGYMDGRVPVQFLTTS</sequence>
<name>A0AAN6Z6R8_9PEZI</name>
<keyword evidence="8" id="KW-0547">Nucleotide-binding</keyword>
<dbReference type="GO" id="GO:0004674">
    <property type="term" value="F:protein serine/threonine kinase activity"/>
    <property type="evidence" value="ECO:0007669"/>
    <property type="project" value="UniProtKB-KW"/>
</dbReference>
<keyword evidence="6" id="KW-0723">Serine/threonine-protein kinase</keyword>
<comment type="function">
    <text evidence="1">Component of the EKC/KEOPS complex that is required for the formation of a threonylcarbamoyl group on adenosine at position 37 (t(6)A37) in tRNAs that read codons beginning with adenine. The complex is probably involved in the transfer of the threonylcarbamoyl moiety of threonylcarbamoyl-AMP (TC-AMP) to the N6 group of A37. BUD32 has ATPase activity in the context of the EKC/KEOPS complex and likely plays a supporting role to the catalytic subunit KAE1. The EKC/KEOPS complex also promotes both telomere uncapping and telomere elongation. The complex is required for efficient recruitment of transcriptional coactivators.</text>
</comment>
<comment type="subunit">
    <text evidence="2">Component of the EKC/KEOPS complex composed of at least BUD32, CGI121, GON7, KAE1 and PCC1; the whole complex dimerizes.</text>
</comment>
<keyword evidence="9" id="KW-0418">Kinase</keyword>
<dbReference type="PANTHER" id="PTHR24361:SF433">
    <property type="entry name" value="PROTEIN KINASE DOMAIN-CONTAINING PROTEIN"/>
    <property type="match status" value="1"/>
</dbReference>
<feature type="compositionally biased region" description="Polar residues" evidence="16">
    <location>
        <begin position="252"/>
        <end position="269"/>
    </location>
</feature>
<gene>
    <name evidence="18" type="ORF">N657DRAFT_631015</name>
</gene>
<dbReference type="InterPro" id="IPR000719">
    <property type="entry name" value="Prot_kinase_dom"/>
</dbReference>
<comment type="catalytic activity">
    <reaction evidence="14">
        <text>L-seryl-[protein] + ATP = O-phospho-L-seryl-[protein] + ADP + H(+)</text>
        <dbReference type="Rhea" id="RHEA:17989"/>
        <dbReference type="Rhea" id="RHEA-COMP:9863"/>
        <dbReference type="Rhea" id="RHEA-COMP:11604"/>
        <dbReference type="ChEBI" id="CHEBI:15378"/>
        <dbReference type="ChEBI" id="CHEBI:29999"/>
        <dbReference type="ChEBI" id="CHEBI:30616"/>
        <dbReference type="ChEBI" id="CHEBI:83421"/>
        <dbReference type="ChEBI" id="CHEBI:456216"/>
        <dbReference type="EC" id="2.7.11.1"/>
    </reaction>
</comment>
<comment type="caution">
    <text evidence="18">The sequence shown here is derived from an EMBL/GenBank/DDBJ whole genome shotgun (WGS) entry which is preliminary data.</text>
</comment>
<dbReference type="EMBL" id="MU853224">
    <property type="protein sequence ID" value="KAK4127132.1"/>
    <property type="molecule type" value="Genomic_DNA"/>
</dbReference>
<keyword evidence="19" id="KW-1185">Reference proteome</keyword>
<dbReference type="SUPFAM" id="SSF56112">
    <property type="entry name" value="Protein kinase-like (PK-like)"/>
    <property type="match status" value="1"/>
</dbReference>
<comment type="catalytic activity">
    <reaction evidence="13">
        <text>L-threonyl-[protein] + ATP = O-phospho-L-threonyl-[protein] + ADP + H(+)</text>
        <dbReference type="Rhea" id="RHEA:46608"/>
        <dbReference type="Rhea" id="RHEA-COMP:11060"/>
        <dbReference type="Rhea" id="RHEA-COMP:11605"/>
        <dbReference type="ChEBI" id="CHEBI:15378"/>
        <dbReference type="ChEBI" id="CHEBI:30013"/>
        <dbReference type="ChEBI" id="CHEBI:30616"/>
        <dbReference type="ChEBI" id="CHEBI:61977"/>
        <dbReference type="ChEBI" id="CHEBI:456216"/>
        <dbReference type="EC" id="2.7.11.1"/>
    </reaction>
</comment>
<dbReference type="InterPro" id="IPR036322">
    <property type="entry name" value="WD40_repeat_dom_sf"/>
</dbReference>
<evidence type="ECO:0000256" key="6">
    <source>
        <dbReference type="ARBA" id="ARBA00022527"/>
    </source>
</evidence>
<evidence type="ECO:0000256" key="2">
    <source>
        <dbReference type="ARBA" id="ARBA00011534"/>
    </source>
</evidence>
<dbReference type="GO" id="GO:0005737">
    <property type="term" value="C:cytoplasm"/>
    <property type="evidence" value="ECO:0007669"/>
    <property type="project" value="TreeGrafter"/>
</dbReference>
<reference evidence="18" key="2">
    <citation type="submission" date="2023-05" db="EMBL/GenBank/DDBJ databases">
        <authorList>
            <consortium name="Lawrence Berkeley National Laboratory"/>
            <person name="Steindorff A."/>
            <person name="Hensen N."/>
            <person name="Bonometti L."/>
            <person name="Westerberg I."/>
            <person name="Brannstrom I.O."/>
            <person name="Guillou S."/>
            <person name="Cros-Aarteil S."/>
            <person name="Calhoun S."/>
            <person name="Haridas S."/>
            <person name="Kuo A."/>
            <person name="Mondo S."/>
            <person name="Pangilinan J."/>
            <person name="Riley R."/>
            <person name="Labutti K."/>
            <person name="Andreopoulos B."/>
            <person name="Lipzen A."/>
            <person name="Chen C."/>
            <person name="Yanf M."/>
            <person name="Daum C."/>
            <person name="Ng V."/>
            <person name="Clum A."/>
            <person name="Ohm R."/>
            <person name="Martin F."/>
            <person name="Silar P."/>
            <person name="Natvig D."/>
            <person name="Lalanne C."/>
            <person name="Gautier V."/>
            <person name="Ament-Velasquez S.L."/>
            <person name="Kruys A."/>
            <person name="Hutchinson M.I."/>
            <person name="Powell A.J."/>
            <person name="Barry K."/>
            <person name="Miller A.N."/>
            <person name="Grigoriev I.V."/>
            <person name="Debuchy R."/>
            <person name="Gladieux P."/>
            <person name="Thoren M.H."/>
            <person name="Johannesson H."/>
        </authorList>
    </citation>
    <scope>NUCLEOTIDE SEQUENCE</scope>
    <source>
        <strain evidence="18">CBS 731.68</strain>
    </source>
</reference>
<evidence type="ECO:0000256" key="8">
    <source>
        <dbReference type="ARBA" id="ARBA00022741"/>
    </source>
</evidence>
<evidence type="ECO:0000256" key="13">
    <source>
        <dbReference type="ARBA" id="ARBA00047899"/>
    </source>
</evidence>
<evidence type="ECO:0000256" key="1">
    <source>
        <dbReference type="ARBA" id="ARBA00003747"/>
    </source>
</evidence>
<reference evidence="18" key="1">
    <citation type="journal article" date="2023" name="Mol. Phylogenet. Evol.">
        <title>Genome-scale phylogeny and comparative genomics of the fungal order Sordariales.</title>
        <authorList>
            <person name="Hensen N."/>
            <person name="Bonometti L."/>
            <person name="Westerberg I."/>
            <person name="Brannstrom I.O."/>
            <person name="Guillou S."/>
            <person name="Cros-Aarteil S."/>
            <person name="Calhoun S."/>
            <person name="Haridas S."/>
            <person name="Kuo A."/>
            <person name="Mondo S."/>
            <person name="Pangilinan J."/>
            <person name="Riley R."/>
            <person name="LaButti K."/>
            <person name="Andreopoulos B."/>
            <person name="Lipzen A."/>
            <person name="Chen C."/>
            <person name="Yan M."/>
            <person name="Daum C."/>
            <person name="Ng V."/>
            <person name="Clum A."/>
            <person name="Steindorff A."/>
            <person name="Ohm R.A."/>
            <person name="Martin F."/>
            <person name="Silar P."/>
            <person name="Natvig D.O."/>
            <person name="Lalanne C."/>
            <person name="Gautier V."/>
            <person name="Ament-Velasquez S.L."/>
            <person name="Kruys A."/>
            <person name="Hutchinson M.I."/>
            <person name="Powell A.J."/>
            <person name="Barry K."/>
            <person name="Miller A.N."/>
            <person name="Grigoriev I.V."/>
            <person name="Debuchy R."/>
            <person name="Gladieux P."/>
            <person name="Hiltunen Thoren M."/>
            <person name="Johannesson H."/>
        </authorList>
    </citation>
    <scope>NUCLEOTIDE SEQUENCE</scope>
    <source>
        <strain evidence="18">CBS 731.68</strain>
    </source>
</reference>
<dbReference type="InterPro" id="IPR011009">
    <property type="entry name" value="Kinase-like_dom_sf"/>
</dbReference>
<evidence type="ECO:0000256" key="4">
    <source>
        <dbReference type="ARBA" id="ARBA00013948"/>
    </source>
</evidence>
<dbReference type="EC" id="2.7.11.1" evidence="3"/>
<evidence type="ECO:0000256" key="11">
    <source>
        <dbReference type="ARBA" id="ARBA00030980"/>
    </source>
</evidence>
<protein>
    <recommendedName>
        <fullName evidence="5">EKC/KEOPS complex subunit BUD32</fullName>
        <ecNumber evidence="3">2.7.11.1</ecNumber>
    </recommendedName>
    <alternativeName>
        <fullName evidence="11 12">Atypical Serine/threonine protein kinase BUD32</fullName>
    </alternativeName>
    <alternativeName>
        <fullName evidence="4">EKC/KEOPS complex subunit bud32</fullName>
    </alternativeName>
</protein>
<dbReference type="Proteomes" id="UP001302602">
    <property type="component" value="Unassembled WGS sequence"/>
</dbReference>
<feature type="compositionally biased region" description="Polar residues" evidence="16">
    <location>
        <begin position="227"/>
        <end position="246"/>
    </location>
</feature>
<dbReference type="InterPro" id="IPR008266">
    <property type="entry name" value="Tyr_kinase_AS"/>
</dbReference>
<dbReference type="InterPro" id="IPR001680">
    <property type="entry name" value="WD40_rpt"/>
</dbReference>
<keyword evidence="10" id="KW-0067">ATP-binding</keyword>
<dbReference type="PROSITE" id="PS50011">
    <property type="entry name" value="PROTEIN_KINASE_DOM"/>
    <property type="match status" value="1"/>
</dbReference>
<feature type="region of interest" description="Disordered" evidence="16">
    <location>
        <begin position="226"/>
        <end position="272"/>
    </location>
</feature>
<dbReference type="Gene3D" id="1.10.510.10">
    <property type="entry name" value="Transferase(Phosphotransferase) domain 1"/>
    <property type="match status" value="1"/>
</dbReference>
<evidence type="ECO:0000256" key="12">
    <source>
        <dbReference type="ARBA" id="ARBA00033194"/>
    </source>
</evidence>
<dbReference type="InterPro" id="IPR015943">
    <property type="entry name" value="WD40/YVTN_repeat-like_dom_sf"/>
</dbReference>
<dbReference type="SMART" id="SM00320">
    <property type="entry name" value="WD40"/>
    <property type="match status" value="1"/>
</dbReference>
<evidence type="ECO:0000256" key="15">
    <source>
        <dbReference type="PROSITE-ProRule" id="PRU00221"/>
    </source>
</evidence>
<evidence type="ECO:0000313" key="18">
    <source>
        <dbReference type="EMBL" id="KAK4127132.1"/>
    </source>
</evidence>
<dbReference type="SMART" id="SM00220">
    <property type="entry name" value="S_TKc"/>
    <property type="match status" value="1"/>
</dbReference>
<evidence type="ECO:0000313" key="19">
    <source>
        <dbReference type="Proteomes" id="UP001302602"/>
    </source>
</evidence>
<evidence type="ECO:0000256" key="3">
    <source>
        <dbReference type="ARBA" id="ARBA00012513"/>
    </source>
</evidence>
<accession>A0AAN6Z6R8</accession>
<dbReference type="Pfam" id="PF00400">
    <property type="entry name" value="WD40"/>
    <property type="match status" value="1"/>
</dbReference>
<dbReference type="CDD" id="cd00180">
    <property type="entry name" value="PKc"/>
    <property type="match status" value="1"/>
</dbReference>
<dbReference type="RefSeq" id="XP_062650903.1">
    <property type="nucleotide sequence ID" value="XM_062791026.1"/>
</dbReference>
<proteinExistence type="predicted"/>